<feature type="domain" description="Transposon Tn7 transposition protein TnsD C-terminal" evidence="3">
    <location>
        <begin position="202"/>
        <end position="553"/>
    </location>
</feature>
<dbReference type="Pfam" id="PF15978">
    <property type="entry name" value="TnsD"/>
    <property type="match status" value="1"/>
</dbReference>
<dbReference type="EMBL" id="JBHUEK010000028">
    <property type="protein sequence ID" value="MFD1780816.1"/>
    <property type="molecule type" value="Genomic_DNA"/>
</dbReference>
<feature type="compositionally biased region" description="Basic and acidic residues" evidence="1">
    <location>
        <begin position="423"/>
        <end position="435"/>
    </location>
</feature>
<protein>
    <submittedName>
        <fullName evidence="4">TnsD family Tn7-like transposition protein</fullName>
    </submittedName>
</protein>
<sequence length="614" mass="71926">MLAFFPTLFPDELLYSGIARYHLMSGNFAHKHSVNNIFEEKLVCSTVDLPTHVKYLSNKINNIYTVKQLIRDHTLYAYYSTFLPKEKAIQIFNLMSEGSPWGEVHISLGLASSAVKRPRYLRYCRECVTEDITSYKEPYWHRSHQIPGVIFCPIHKVELVETDILSPTREHKFRYVPLIQVELEKPKKELINPKWKRILIVIAELSYEILKIAENDYSGISKSYKACLNQRGYITARGRIRFKSLINDFCHFFSSDLLGYLNCDIDANSDDTWFHKMIRGKNSGSHPLKHILIQLFLGIKITKEEQLRKVDFPFGEGPWPCLNKAAGHYMKNTINKCLVTRDSKSGLPVGTFECSCGFIYSRKGPDKSTEDRYRIGRIKLFGVTWIEKLNEYNQLGLSLREKARLLEVDPTTVKKYSYSRTQQQEDKEDKENKLEKNKRRERFMASLKDAKANNIPVRQLNSKDYMWLYRHDKDWLEKNITQSKKNKKTYSIVDWEKRDDVVLCGVKMAFKLLQNEKRPKRITVSELSRNMEEDIAGYLHTCLNKLTKTNKYLKGIIETTEQFQIRRLVWAAKQLQREGFKVQGWKLLKEAGLNKPLNENVKLKYQDLITESDH</sequence>
<evidence type="ECO:0000259" key="3">
    <source>
        <dbReference type="Pfam" id="PF15978"/>
    </source>
</evidence>
<organism evidence="4 5">
    <name type="scientific">Fredinandcohnia salidurans</name>
    <dbReference type="NCBI Taxonomy" id="2595041"/>
    <lineage>
        <taxon>Bacteria</taxon>
        <taxon>Bacillati</taxon>
        <taxon>Bacillota</taxon>
        <taxon>Bacilli</taxon>
        <taxon>Bacillales</taxon>
        <taxon>Bacillaceae</taxon>
        <taxon>Fredinandcohnia</taxon>
    </lineage>
</organism>
<dbReference type="Pfam" id="PF06527">
    <property type="entry name" value="TniQ"/>
    <property type="match status" value="1"/>
</dbReference>
<accession>A0ABW4MT42</accession>
<evidence type="ECO:0000256" key="1">
    <source>
        <dbReference type="SAM" id="MobiDB-lite"/>
    </source>
</evidence>
<dbReference type="InterPro" id="IPR009492">
    <property type="entry name" value="TniQ"/>
</dbReference>
<dbReference type="RefSeq" id="WP_388040633.1">
    <property type="nucleotide sequence ID" value="NZ_JBHUEK010000028.1"/>
</dbReference>
<dbReference type="Proteomes" id="UP001597227">
    <property type="component" value="Unassembled WGS sequence"/>
</dbReference>
<feature type="domain" description="TniQ" evidence="2">
    <location>
        <begin position="4"/>
        <end position="159"/>
    </location>
</feature>
<evidence type="ECO:0000313" key="5">
    <source>
        <dbReference type="Proteomes" id="UP001597227"/>
    </source>
</evidence>
<comment type="caution">
    <text evidence="4">The sequence shown here is derived from an EMBL/GenBank/DDBJ whole genome shotgun (WGS) entry which is preliminary data.</text>
</comment>
<evidence type="ECO:0000259" key="2">
    <source>
        <dbReference type="Pfam" id="PF06527"/>
    </source>
</evidence>
<keyword evidence="5" id="KW-1185">Reference proteome</keyword>
<evidence type="ECO:0000313" key="4">
    <source>
        <dbReference type="EMBL" id="MFD1780816.1"/>
    </source>
</evidence>
<reference evidence="5" key="1">
    <citation type="journal article" date="2019" name="Int. J. Syst. Evol. Microbiol.">
        <title>The Global Catalogue of Microorganisms (GCM) 10K type strain sequencing project: providing services to taxonomists for standard genome sequencing and annotation.</title>
        <authorList>
            <consortium name="The Broad Institute Genomics Platform"/>
            <consortium name="The Broad Institute Genome Sequencing Center for Infectious Disease"/>
            <person name="Wu L."/>
            <person name="Ma J."/>
        </authorList>
    </citation>
    <scope>NUCLEOTIDE SEQUENCE [LARGE SCALE GENOMIC DNA]</scope>
    <source>
        <strain evidence="5">CCUG 15531</strain>
    </source>
</reference>
<name>A0ABW4MT42_9BACI</name>
<gene>
    <name evidence="4" type="ORF">ACFSFW_19365</name>
</gene>
<proteinExistence type="predicted"/>
<dbReference type="InterPro" id="IPR032750">
    <property type="entry name" value="TnsD_C"/>
</dbReference>
<feature type="region of interest" description="Disordered" evidence="1">
    <location>
        <begin position="417"/>
        <end position="438"/>
    </location>
</feature>